<evidence type="ECO:0000256" key="1">
    <source>
        <dbReference type="SAM" id="MobiDB-lite"/>
    </source>
</evidence>
<name>A0A3S0QRY8_9GAMM</name>
<feature type="region of interest" description="Disordered" evidence="1">
    <location>
        <begin position="33"/>
        <end position="53"/>
    </location>
</feature>
<dbReference type="EMBL" id="RXHI01000009">
    <property type="protein sequence ID" value="RUA22816.1"/>
    <property type="molecule type" value="Genomic_DNA"/>
</dbReference>
<sequence>MPTRAFADLREATSASACWTPEPAERFRRLAERHHQPGAGAGATHQSRQSMDALHRHPGRLQAVLLAACQAAALPMMMTAAGTLNPSRVFHHGAR</sequence>
<reference evidence="2" key="1">
    <citation type="submission" date="2018-12" db="EMBL/GenBank/DDBJ databases">
        <authorList>
            <person name="Jadhav K."/>
            <person name="Kushwaha B."/>
            <person name="Jadhav I."/>
        </authorList>
    </citation>
    <scope>NUCLEOTIDE SEQUENCE [LARGE SCALE GENOMIC DNA]</scope>
    <source>
        <strain evidence="2">SBS 10</strain>
    </source>
</reference>
<organism evidence="2">
    <name type="scientific">Billgrantia gudaonensis</name>
    <dbReference type="NCBI Taxonomy" id="376427"/>
    <lineage>
        <taxon>Bacteria</taxon>
        <taxon>Pseudomonadati</taxon>
        <taxon>Pseudomonadota</taxon>
        <taxon>Gammaproteobacteria</taxon>
        <taxon>Oceanospirillales</taxon>
        <taxon>Halomonadaceae</taxon>
        <taxon>Billgrantia</taxon>
    </lineage>
</organism>
<dbReference type="AlphaFoldDB" id="A0A3S0QRY8"/>
<comment type="caution">
    <text evidence="2">The sequence shown here is derived from an EMBL/GenBank/DDBJ whole genome shotgun (WGS) entry which is preliminary data.</text>
</comment>
<evidence type="ECO:0000313" key="2">
    <source>
        <dbReference type="EMBL" id="RUA22816.1"/>
    </source>
</evidence>
<gene>
    <name evidence="2" type="ORF">DSL92_03675</name>
</gene>
<proteinExistence type="predicted"/>
<protein>
    <submittedName>
        <fullName evidence="2">Uncharacterized protein</fullName>
    </submittedName>
</protein>
<accession>A0A3S0QRY8</accession>